<evidence type="ECO:0000313" key="16">
    <source>
        <dbReference type="Proteomes" id="UP000036403"/>
    </source>
</evidence>
<dbReference type="GO" id="GO:0005856">
    <property type="term" value="C:cytoskeleton"/>
    <property type="evidence" value="ECO:0007669"/>
    <property type="project" value="UniProtKB-SubCell"/>
</dbReference>
<keyword evidence="10" id="KW-0206">Cytoskeleton</keyword>
<evidence type="ECO:0000256" key="5">
    <source>
        <dbReference type="ARBA" id="ARBA00022490"/>
    </source>
</evidence>
<dbReference type="InterPro" id="IPR000697">
    <property type="entry name" value="WH1/EVH1_dom"/>
</dbReference>
<reference evidence="15 16" key="1">
    <citation type="submission" date="2015-04" db="EMBL/GenBank/DDBJ databases">
        <title>Lasius niger genome sequencing.</title>
        <authorList>
            <person name="Konorov E.A."/>
            <person name="Nikitin M.A."/>
            <person name="Kirill M.V."/>
            <person name="Chang P."/>
        </authorList>
    </citation>
    <scope>NUCLEOTIDE SEQUENCE [LARGE SCALE GENOMIC DNA]</scope>
    <source>
        <tissue evidence="15">Whole</tissue>
    </source>
</reference>
<dbReference type="OrthoDB" id="8963340at2759"/>
<evidence type="ECO:0000256" key="12">
    <source>
        <dbReference type="SAM" id="MobiDB-lite"/>
    </source>
</evidence>
<evidence type="ECO:0000256" key="4">
    <source>
        <dbReference type="ARBA" id="ARBA00022475"/>
    </source>
</evidence>
<dbReference type="GO" id="GO:0007015">
    <property type="term" value="P:actin filament organization"/>
    <property type="evidence" value="ECO:0007669"/>
    <property type="project" value="InterPro"/>
</dbReference>
<keyword evidence="8" id="KW-0472">Membrane</keyword>
<evidence type="ECO:0000256" key="9">
    <source>
        <dbReference type="ARBA" id="ARBA00023139"/>
    </source>
</evidence>
<keyword evidence="4" id="KW-1003">Cell membrane</keyword>
<dbReference type="PaxDb" id="67767-A0A0J7K3T6"/>
<feature type="non-terminal residue" evidence="15">
    <location>
        <position position="232"/>
    </location>
</feature>
<evidence type="ECO:0000256" key="1">
    <source>
        <dbReference type="ARBA" id="ARBA00004193"/>
    </source>
</evidence>
<dbReference type="GO" id="GO:0008360">
    <property type="term" value="P:regulation of cell shape"/>
    <property type="evidence" value="ECO:0007669"/>
    <property type="project" value="UniProtKB-KW"/>
</dbReference>
<keyword evidence="7" id="KW-0133">Cell shape</keyword>
<comment type="caution">
    <text evidence="15">The sequence shown here is derived from an EMBL/GenBank/DDBJ whole genome shotgun (WGS) entry which is preliminary data.</text>
</comment>
<comment type="similarity">
    <text evidence="3">Belongs to the CDC42SE/SPEC family.</text>
</comment>
<dbReference type="GO" id="GO:0005886">
    <property type="term" value="C:plasma membrane"/>
    <property type="evidence" value="ECO:0007669"/>
    <property type="project" value="UniProtKB-SubCell"/>
</dbReference>
<evidence type="ECO:0000256" key="6">
    <source>
        <dbReference type="ARBA" id="ARBA00022553"/>
    </source>
</evidence>
<dbReference type="Gene3D" id="3.90.810.10">
    <property type="entry name" value="CRIB domain"/>
    <property type="match status" value="1"/>
</dbReference>
<dbReference type="Pfam" id="PF00568">
    <property type="entry name" value="WH1"/>
    <property type="match status" value="1"/>
</dbReference>
<dbReference type="AlphaFoldDB" id="A0A0J7K3T6"/>
<keyword evidence="9" id="KW-0564">Palmitate</keyword>
<keyword evidence="5" id="KW-0963">Cytoplasm</keyword>
<evidence type="ECO:0000256" key="7">
    <source>
        <dbReference type="ARBA" id="ARBA00022960"/>
    </source>
</evidence>
<evidence type="ECO:0000256" key="10">
    <source>
        <dbReference type="ARBA" id="ARBA00023212"/>
    </source>
</evidence>
<feature type="domain" description="CRIB" evidence="13">
    <location>
        <begin position="131"/>
        <end position="144"/>
    </location>
</feature>
<dbReference type="GO" id="GO:0035023">
    <property type="term" value="P:regulation of Rho protein signal transduction"/>
    <property type="evidence" value="ECO:0007669"/>
    <property type="project" value="InterPro"/>
</dbReference>
<dbReference type="Proteomes" id="UP000036403">
    <property type="component" value="Unassembled WGS sequence"/>
</dbReference>
<dbReference type="Pfam" id="PF00786">
    <property type="entry name" value="PBD"/>
    <property type="match status" value="1"/>
</dbReference>
<dbReference type="SUPFAM" id="SSF50729">
    <property type="entry name" value="PH domain-like"/>
    <property type="match status" value="1"/>
</dbReference>
<dbReference type="SUPFAM" id="SSF47912">
    <property type="entry name" value="Wiscott-Aldrich syndrome protein, WASP, C-terminal domain"/>
    <property type="match status" value="1"/>
</dbReference>
<feature type="compositionally biased region" description="Pro residues" evidence="12">
    <location>
        <begin position="222"/>
        <end position="232"/>
    </location>
</feature>
<keyword evidence="16" id="KW-1185">Reference proteome</keyword>
<name>A0A0J7K3T6_LASNI</name>
<dbReference type="EMBL" id="LBMM01015343">
    <property type="protein sequence ID" value="KMQ84851.1"/>
    <property type="molecule type" value="Genomic_DNA"/>
</dbReference>
<comment type="subcellular location">
    <subcellularLocation>
        <location evidence="1">Cell membrane</location>
        <topology evidence="1">Lipid-anchor</topology>
    </subcellularLocation>
    <subcellularLocation>
        <location evidence="2">Cytoplasm</location>
        <location evidence="2">Cytoskeleton</location>
    </subcellularLocation>
</comment>
<dbReference type="CDD" id="cd00132">
    <property type="entry name" value="CRIB"/>
    <property type="match status" value="1"/>
</dbReference>
<dbReference type="InterPro" id="IPR000095">
    <property type="entry name" value="CRIB_dom"/>
</dbReference>
<gene>
    <name evidence="15" type="ORF">RF55_17012</name>
</gene>
<proteinExistence type="inferred from homology"/>
<evidence type="ECO:0000256" key="3">
    <source>
        <dbReference type="ARBA" id="ARBA00005720"/>
    </source>
</evidence>
<dbReference type="PROSITE" id="PS50108">
    <property type="entry name" value="CRIB"/>
    <property type="match status" value="1"/>
</dbReference>
<dbReference type="PROSITE" id="PS50229">
    <property type="entry name" value="WH1"/>
    <property type="match status" value="1"/>
</dbReference>
<dbReference type="PANTHER" id="PTHR13502">
    <property type="entry name" value="CDC42 SMALL EFFECTOR PROTEIN HOMOLOG"/>
    <property type="match status" value="1"/>
</dbReference>
<keyword evidence="6" id="KW-0597">Phosphoprotein</keyword>
<dbReference type="InterPro" id="IPR039056">
    <property type="entry name" value="SPEC"/>
</dbReference>
<evidence type="ECO:0000256" key="8">
    <source>
        <dbReference type="ARBA" id="ARBA00023136"/>
    </source>
</evidence>
<evidence type="ECO:0000313" key="15">
    <source>
        <dbReference type="EMBL" id="KMQ84851.1"/>
    </source>
</evidence>
<dbReference type="Gene3D" id="2.30.29.30">
    <property type="entry name" value="Pleckstrin-homology domain (PH domain)/Phosphotyrosine-binding domain (PTB)"/>
    <property type="match status" value="1"/>
</dbReference>
<evidence type="ECO:0000256" key="11">
    <source>
        <dbReference type="ARBA" id="ARBA00023288"/>
    </source>
</evidence>
<dbReference type="InterPro" id="IPR036936">
    <property type="entry name" value="CRIB_dom_sf"/>
</dbReference>
<dbReference type="GO" id="GO:0031267">
    <property type="term" value="F:small GTPase binding"/>
    <property type="evidence" value="ECO:0007669"/>
    <property type="project" value="InterPro"/>
</dbReference>
<accession>A0A0J7K3T6</accession>
<protein>
    <submittedName>
        <fullName evidence="15">Wiskott-aldrich syndrome protein</fullName>
    </submittedName>
</protein>
<feature type="region of interest" description="Disordered" evidence="12">
    <location>
        <begin position="208"/>
        <end position="232"/>
    </location>
</feature>
<evidence type="ECO:0000259" key="13">
    <source>
        <dbReference type="PROSITE" id="PS50108"/>
    </source>
</evidence>
<keyword evidence="11" id="KW-0449">Lipoprotein</keyword>
<feature type="region of interest" description="Disordered" evidence="12">
    <location>
        <begin position="83"/>
        <end position="125"/>
    </location>
</feature>
<dbReference type="FunFam" id="3.90.810.10:FF:000003">
    <property type="entry name" value="Neural Wiskott-Aldrich syndrome protein-like"/>
    <property type="match status" value="1"/>
</dbReference>
<feature type="domain" description="WH1" evidence="14">
    <location>
        <begin position="1"/>
        <end position="54"/>
    </location>
</feature>
<dbReference type="InterPro" id="IPR011993">
    <property type="entry name" value="PH-like_dom_sf"/>
</dbReference>
<dbReference type="PANTHER" id="PTHR13502:SF9">
    <property type="entry name" value="CRIB DOMAIN-CONTAINING PROTEIN"/>
    <property type="match status" value="1"/>
</dbReference>
<dbReference type="InterPro" id="IPR011026">
    <property type="entry name" value="WAS_C"/>
</dbReference>
<evidence type="ECO:0000259" key="14">
    <source>
        <dbReference type="PROSITE" id="PS50229"/>
    </source>
</evidence>
<organism evidence="15 16">
    <name type="scientific">Lasius niger</name>
    <name type="common">Black garden ant</name>
    <dbReference type="NCBI Taxonomy" id="67767"/>
    <lineage>
        <taxon>Eukaryota</taxon>
        <taxon>Metazoa</taxon>
        <taxon>Ecdysozoa</taxon>
        <taxon>Arthropoda</taxon>
        <taxon>Hexapoda</taxon>
        <taxon>Insecta</taxon>
        <taxon>Pterygota</taxon>
        <taxon>Neoptera</taxon>
        <taxon>Endopterygota</taxon>
        <taxon>Hymenoptera</taxon>
        <taxon>Apocrita</taxon>
        <taxon>Aculeata</taxon>
        <taxon>Formicoidea</taxon>
        <taxon>Formicidae</taxon>
        <taxon>Formicinae</taxon>
        <taxon>Lasius</taxon>
        <taxon>Lasius</taxon>
    </lineage>
</organism>
<dbReference type="STRING" id="67767.A0A0J7K3T6"/>
<sequence>MLWEHEVYNSMEYKAPISYFHTFEAEDCMAAFNFASETEAITLRNILLGKLNAKRQRRQERKAKEAQPSGILPWKNQTSVSSFTTSGSPGNLLNGAPTVGVNRSASSSSMYKTKKKKSEQDLKRKLTKDDISLPSNFRHVAHLGWDVNNKGLELDSVDSQLQQFFNNAGVSEHELQDKGTRKFIYDFIERNGGMSAVQEDIRPLTNIKSVDQPPALPQRQEYPPPVPARTIP</sequence>
<evidence type="ECO:0000256" key="2">
    <source>
        <dbReference type="ARBA" id="ARBA00004245"/>
    </source>
</evidence>